<dbReference type="RefSeq" id="WP_014737321.1">
    <property type="nucleotide sequence ID" value="NC_017954.1"/>
</dbReference>
<gene>
    <name evidence="1" type="ordered locus">TCELL_0647</name>
</gene>
<dbReference type="InParanoid" id="I3TE83"/>
<dbReference type="Pfam" id="PF01874">
    <property type="entry name" value="CitG"/>
    <property type="match status" value="1"/>
</dbReference>
<dbReference type="OrthoDB" id="85890at2157"/>
<keyword evidence="2" id="KW-1185">Reference proteome</keyword>
<reference evidence="1 2" key="1">
    <citation type="journal article" date="2012" name="J. Bacteriol.">
        <title>Complete genome sequence of the hyperthermophilic cellulolytic Crenarchaeon 'Thermogladius cellulolyticus' 1633.</title>
        <authorList>
            <person name="Mardanov A.V."/>
            <person name="Kochetkova T.V."/>
            <person name="Beletsky A.V."/>
            <person name="Bonch-Osmolovskaya E.A."/>
            <person name="Ravin N.V."/>
            <person name="Skryabin K.G."/>
        </authorList>
    </citation>
    <scope>NUCLEOTIDE SEQUENCE [LARGE SCALE GENOMIC DNA]</scope>
    <source>
        <strain evidence="2">DSM 22663 / VKM B-2946 / 1633</strain>
    </source>
</reference>
<name>I3TE83_THEC1</name>
<dbReference type="Gene3D" id="1.10.4200.10">
    <property type="entry name" value="Triphosphoribosyl-dephospho-CoA protein"/>
    <property type="match status" value="1"/>
</dbReference>
<dbReference type="KEGG" id="thg:TCELL_0647"/>
<dbReference type="FunCoup" id="I3TE83">
    <property type="interactions" value="3"/>
</dbReference>
<protein>
    <submittedName>
        <fullName evidence="1">Triphosphoribosyl-dephospho-CoA protein</fullName>
    </submittedName>
</protein>
<evidence type="ECO:0000313" key="2">
    <source>
        <dbReference type="Proteomes" id="UP000005270"/>
    </source>
</evidence>
<dbReference type="GO" id="GO:0046917">
    <property type="term" value="F:triphosphoribosyl-dephospho-CoA synthase activity"/>
    <property type="evidence" value="ECO:0007669"/>
    <property type="project" value="InterPro"/>
</dbReference>
<evidence type="ECO:0000313" key="1">
    <source>
        <dbReference type="EMBL" id="AFK51071.1"/>
    </source>
</evidence>
<dbReference type="PANTHER" id="PTHR42280:SF1">
    <property type="entry name" value="CITG FAMILY PROTEIN"/>
    <property type="match status" value="1"/>
</dbReference>
<dbReference type="AlphaFoldDB" id="I3TE83"/>
<sequence length="314" mass="35171">MTQATRNLVERYSTLLAFSIALEVSAYPKPGNTHRLSEYRDKPYLAFLLNSIALKDVFERTMRDAIAKRVSLGKVVYRAARATVVYSGFNTSLGQILLLSPLAISIGRCVGTGTPSYECFIGNYKAVVEETTVEDSVWFYRAVRLVKPSYIRRGDVDGGFVDVWDPGFADKLRARGHRLVDVLQYASRVDVVSDEVVSGLKRSRALLGVLEKYVTAFRDWNKAVVATFIELLSTEIDTLVSRKHGYTVAMEVKREAEKVKERLFDPSFEERVSELDRSLKSRMINPGSLADLLTSTIALFLLKNGVGPVFTYSV</sequence>
<proteinExistence type="predicted"/>
<dbReference type="Proteomes" id="UP000005270">
    <property type="component" value="Chromosome"/>
</dbReference>
<dbReference type="STRING" id="1184251.TCELL_0647"/>
<accession>I3TE83</accession>
<dbReference type="eggNOG" id="arCOG04238">
    <property type="taxonomic scope" value="Archaea"/>
</dbReference>
<dbReference type="PANTHER" id="PTHR42280">
    <property type="entry name" value="CITG FAMILY PROTEIN"/>
    <property type="match status" value="1"/>
</dbReference>
<dbReference type="HOGENOM" id="CLU_063627_0_0_2"/>
<dbReference type="InterPro" id="IPR002736">
    <property type="entry name" value="CitG"/>
</dbReference>
<organism evidence="1 2">
    <name type="scientific">Thermogladius calderae (strain DSM 22663 / VKM B-2946 / 1633)</name>
    <dbReference type="NCBI Taxonomy" id="1184251"/>
    <lineage>
        <taxon>Archaea</taxon>
        <taxon>Thermoproteota</taxon>
        <taxon>Thermoprotei</taxon>
        <taxon>Desulfurococcales</taxon>
        <taxon>Desulfurococcaceae</taxon>
        <taxon>Thermogladius</taxon>
    </lineage>
</organism>
<dbReference type="EMBL" id="CP003531">
    <property type="protein sequence ID" value="AFK51071.1"/>
    <property type="molecule type" value="Genomic_DNA"/>
</dbReference>
<dbReference type="GeneID" id="13012960"/>
<dbReference type="GO" id="GO:0005524">
    <property type="term" value="F:ATP binding"/>
    <property type="evidence" value="ECO:0007669"/>
    <property type="project" value="InterPro"/>
</dbReference>